<dbReference type="EMBL" id="JNFQ01000001">
    <property type="protein sequence ID" value="KFG77429.1"/>
    <property type="molecule type" value="Genomic_DNA"/>
</dbReference>
<protein>
    <submittedName>
        <fullName evidence="1">Uncharacterized protein</fullName>
    </submittedName>
</protein>
<dbReference type="HOGENOM" id="CLU_2511305_0_0_11"/>
<evidence type="ECO:0000313" key="2">
    <source>
        <dbReference type="Proteomes" id="UP000029095"/>
    </source>
</evidence>
<evidence type="ECO:0000313" key="1">
    <source>
        <dbReference type="EMBL" id="KFG77429.1"/>
    </source>
</evidence>
<proteinExistence type="predicted"/>
<keyword evidence="2" id="KW-1185">Reference proteome</keyword>
<sequence length="85" mass="9086">MVTKQLLKGLPEDSDLRRADFLAQQIFADVANKWAFLIDDGRDGCGCGPAAVPTGAGTTRPLPVWVTSAALRTTARCSCPDRPAR</sequence>
<gene>
    <name evidence="1" type="ORF">FM21_15805</name>
</gene>
<reference evidence="1 2" key="1">
    <citation type="submission" date="2014-05" db="EMBL/GenBank/DDBJ databases">
        <title>Complete genome sequence of the Streptomyces mutabilis TRM45540.</title>
        <authorList>
            <person name="Luo X."/>
            <person name="Zhang L."/>
        </authorList>
    </citation>
    <scope>NUCLEOTIDE SEQUENCE [LARGE SCALE GENOMIC DNA]</scope>
    <source>
        <strain evidence="1 2">TRM45540</strain>
    </source>
</reference>
<organism evidence="1 2">
    <name type="scientific">Streptomyces mutabilis</name>
    <dbReference type="NCBI Taxonomy" id="67332"/>
    <lineage>
        <taxon>Bacteria</taxon>
        <taxon>Bacillati</taxon>
        <taxon>Actinomycetota</taxon>
        <taxon>Actinomycetes</taxon>
        <taxon>Kitasatosporales</taxon>
        <taxon>Streptomycetaceae</taxon>
        <taxon>Streptomyces</taxon>
    </lineage>
</organism>
<name>A0A086N8G1_9ACTN</name>
<dbReference type="Proteomes" id="UP000029095">
    <property type="component" value="Unassembled WGS sequence"/>
</dbReference>
<dbReference type="STRING" id="1915400.FM21_15805"/>
<comment type="caution">
    <text evidence="1">The sequence shown here is derived from an EMBL/GenBank/DDBJ whole genome shotgun (WGS) entry which is preliminary data.</text>
</comment>
<accession>A0A086N8G1</accession>
<dbReference type="AlphaFoldDB" id="A0A086N8G1"/>